<feature type="transmembrane region" description="Helical" evidence="1">
    <location>
        <begin position="15"/>
        <end position="37"/>
    </location>
</feature>
<keyword evidence="1" id="KW-0812">Transmembrane</keyword>
<evidence type="ECO:0008006" key="4">
    <source>
        <dbReference type="Google" id="ProtNLM"/>
    </source>
</evidence>
<dbReference type="OrthoDB" id="1262437at2"/>
<accession>A0A6I3LM48</accession>
<feature type="transmembrane region" description="Helical" evidence="1">
    <location>
        <begin position="77"/>
        <end position="94"/>
    </location>
</feature>
<gene>
    <name evidence="2" type="ORF">GJV76_15180</name>
</gene>
<dbReference type="Proteomes" id="UP000438760">
    <property type="component" value="Unassembled WGS sequence"/>
</dbReference>
<comment type="caution">
    <text evidence="2">The sequence shown here is derived from an EMBL/GenBank/DDBJ whole genome shotgun (WGS) entry which is preliminary data.</text>
</comment>
<evidence type="ECO:0000313" key="3">
    <source>
        <dbReference type="Proteomes" id="UP000438760"/>
    </source>
</evidence>
<keyword evidence="3" id="KW-1185">Reference proteome</keyword>
<reference evidence="2 3" key="1">
    <citation type="submission" date="2019-11" db="EMBL/GenBank/DDBJ databases">
        <title>Genome of Strain BIT-d1.</title>
        <authorList>
            <person name="Yang Y."/>
        </authorList>
    </citation>
    <scope>NUCLEOTIDE SEQUENCE [LARGE SCALE GENOMIC DNA]</scope>
    <source>
        <strain evidence="2 3">BIT-d1</strain>
    </source>
</reference>
<keyword evidence="1" id="KW-0472">Membrane</keyword>
<evidence type="ECO:0000256" key="1">
    <source>
        <dbReference type="SAM" id="Phobius"/>
    </source>
</evidence>
<keyword evidence="1" id="KW-1133">Transmembrane helix</keyword>
<organism evidence="2 3">
    <name type="scientific">Myroides albus</name>
    <dbReference type="NCBI Taxonomy" id="2562892"/>
    <lineage>
        <taxon>Bacteria</taxon>
        <taxon>Pseudomonadati</taxon>
        <taxon>Bacteroidota</taxon>
        <taxon>Flavobacteriia</taxon>
        <taxon>Flavobacteriales</taxon>
        <taxon>Flavobacteriaceae</taxon>
        <taxon>Myroides</taxon>
    </lineage>
</organism>
<feature type="transmembrane region" description="Helical" evidence="1">
    <location>
        <begin position="114"/>
        <end position="141"/>
    </location>
</feature>
<sequence length="145" mass="16850">MSRFRLDIHINKTHLFFHWILFVLISFVQTAVSMYTLRDRPSGDITFNFYQDVLVGALIVSVFYSLLLLVVLRIQSFGIQVVIHSLIVIVLWFYEDLLVFGDREAGWSTYSLKASIVHTLQLSVIPIVISLLVYLPILYCLRRKV</sequence>
<feature type="transmembrane region" description="Helical" evidence="1">
    <location>
        <begin position="49"/>
        <end position="70"/>
    </location>
</feature>
<proteinExistence type="predicted"/>
<dbReference type="EMBL" id="WMJX01000086">
    <property type="protein sequence ID" value="MTG99443.1"/>
    <property type="molecule type" value="Genomic_DNA"/>
</dbReference>
<protein>
    <recommendedName>
        <fullName evidence="4">Rod shape-determining protein MreD</fullName>
    </recommendedName>
</protein>
<dbReference type="AlphaFoldDB" id="A0A6I3LM48"/>
<evidence type="ECO:0000313" key="2">
    <source>
        <dbReference type="EMBL" id="MTG99443.1"/>
    </source>
</evidence>
<name>A0A6I3LM48_9FLAO</name>